<name>A0AAE0MDD0_9PEZI</name>
<proteinExistence type="predicted"/>
<reference evidence="2" key="1">
    <citation type="journal article" date="2023" name="Mol. Phylogenet. Evol.">
        <title>Genome-scale phylogeny and comparative genomics of the fungal order Sordariales.</title>
        <authorList>
            <person name="Hensen N."/>
            <person name="Bonometti L."/>
            <person name="Westerberg I."/>
            <person name="Brannstrom I.O."/>
            <person name="Guillou S."/>
            <person name="Cros-Aarteil S."/>
            <person name="Calhoun S."/>
            <person name="Haridas S."/>
            <person name="Kuo A."/>
            <person name="Mondo S."/>
            <person name="Pangilinan J."/>
            <person name="Riley R."/>
            <person name="LaButti K."/>
            <person name="Andreopoulos B."/>
            <person name="Lipzen A."/>
            <person name="Chen C."/>
            <person name="Yan M."/>
            <person name="Daum C."/>
            <person name="Ng V."/>
            <person name="Clum A."/>
            <person name="Steindorff A."/>
            <person name="Ohm R.A."/>
            <person name="Martin F."/>
            <person name="Silar P."/>
            <person name="Natvig D.O."/>
            <person name="Lalanne C."/>
            <person name="Gautier V."/>
            <person name="Ament-Velasquez S.L."/>
            <person name="Kruys A."/>
            <person name="Hutchinson M.I."/>
            <person name="Powell A.J."/>
            <person name="Barry K."/>
            <person name="Miller A.N."/>
            <person name="Grigoriev I.V."/>
            <person name="Debuchy R."/>
            <person name="Gladieux P."/>
            <person name="Hiltunen Thoren M."/>
            <person name="Johannesson H."/>
        </authorList>
    </citation>
    <scope>NUCLEOTIDE SEQUENCE</scope>
    <source>
        <strain evidence="2">SMH4131-1</strain>
    </source>
</reference>
<feature type="chain" id="PRO_5042140002" description="Dnase1 protein" evidence="1">
    <location>
        <begin position="20"/>
        <end position="202"/>
    </location>
</feature>
<evidence type="ECO:0000313" key="3">
    <source>
        <dbReference type="Proteomes" id="UP001286456"/>
    </source>
</evidence>
<evidence type="ECO:0008006" key="4">
    <source>
        <dbReference type="Google" id="ProtNLM"/>
    </source>
</evidence>
<reference evidence="2" key="2">
    <citation type="submission" date="2023-06" db="EMBL/GenBank/DDBJ databases">
        <authorList>
            <consortium name="Lawrence Berkeley National Laboratory"/>
            <person name="Haridas S."/>
            <person name="Hensen N."/>
            <person name="Bonometti L."/>
            <person name="Westerberg I."/>
            <person name="Brannstrom I.O."/>
            <person name="Guillou S."/>
            <person name="Cros-Aarteil S."/>
            <person name="Calhoun S."/>
            <person name="Kuo A."/>
            <person name="Mondo S."/>
            <person name="Pangilinan J."/>
            <person name="Riley R."/>
            <person name="Labutti K."/>
            <person name="Andreopoulos B."/>
            <person name="Lipzen A."/>
            <person name="Chen C."/>
            <person name="Yanf M."/>
            <person name="Daum C."/>
            <person name="Ng V."/>
            <person name="Clum A."/>
            <person name="Steindorff A."/>
            <person name="Ohm R."/>
            <person name="Martin F."/>
            <person name="Silar P."/>
            <person name="Natvig D."/>
            <person name="Lalanne C."/>
            <person name="Gautier V."/>
            <person name="Ament-Velasquez S.L."/>
            <person name="Kruys A."/>
            <person name="Hutchinson M.I."/>
            <person name="Powell A.J."/>
            <person name="Barry K."/>
            <person name="Miller A.N."/>
            <person name="Grigoriev I.V."/>
            <person name="Debuchy R."/>
            <person name="Gladieux P."/>
            <person name="Thoren M.H."/>
            <person name="Johannesson H."/>
        </authorList>
    </citation>
    <scope>NUCLEOTIDE SEQUENCE</scope>
    <source>
        <strain evidence="2">SMH4131-1</strain>
    </source>
</reference>
<sequence>MKYTFTCLLALLAASMVNAANTIKFINQDDIPRKIVFTTNPGHRKYDDLYINGRSEATQKIDWGWAGNVYAIHQGAFDKAGMLAEFTFNGFEGQTFFDVSAIVDPSDHDNVKQIWPVDEPDNISGCNPFPCDRAYYRPHDEQTKTTWKNDFIVTLGTPDNMRRGWVDVGLPPVVTKEAEVEKRGEEEFVGKRFARKADTYRI</sequence>
<evidence type="ECO:0000313" key="2">
    <source>
        <dbReference type="EMBL" id="KAK3328426.1"/>
    </source>
</evidence>
<feature type="signal peptide" evidence="1">
    <location>
        <begin position="1"/>
        <end position="19"/>
    </location>
</feature>
<gene>
    <name evidence="2" type="ORF">B0T19DRAFT_401191</name>
</gene>
<evidence type="ECO:0000256" key="1">
    <source>
        <dbReference type="SAM" id="SignalP"/>
    </source>
</evidence>
<keyword evidence="1" id="KW-0732">Signal</keyword>
<dbReference type="InterPro" id="IPR037176">
    <property type="entry name" value="Osmotin/thaumatin-like_sf"/>
</dbReference>
<dbReference type="AlphaFoldDB" id="A0AAE0MDD0"/>
<organism evidence="2 3">
    <name type="scientific">Cercophora scortea</name>
    <dbReference type="NCBI Taxonomy" id="314031"/>
    <lineage>
        <taxon>Eukaryota</taxon>
        <taxon>Fungi</taxon>
        <taxon>Dikarya</taxon>
        <taxon>Ascomycota</taxon>
        <taxon>Pezizomycotina</taxon>
        <taxon>Sordariomycetes</taxon>
        <taxon>Sordariomycetidae</taxon>
        <taxon>Sordariales</taxon>
        <taxon>Lasiosphaeriaceae</taxon>
        <taxon>Cercophora</taxon>
    </lineage>
</organism>
<accession>A0AAE0MDD0</accession>
<dbReference type="SUPFAM" id="SSF49870">
    <property type="entry name" value="Osmotin, thaumatin-like protein"/>
    <property type="match status" value="1"/>
</dbReference>
<keyword evidence="3" id="KW-1185">Reference proteome</keyword>
<comment type="caution">
    <text evidence="2">The sequence shown here is derived from an EMBL/GenBank/DDBJ whole genome shotgun (WGS) entry which is preliminary data.</text>
</comment>
<dbReference type="Proteomes" id="UP001286456">
    <property type="component" value="Unassembled WGS sequence"/>
</dbReference>
<dbReference type="EMBL" id="JAUEPO010000003">
    <property type="protein sequence ID" value="KAK3328426.1"/>
    <property type="molecule type" value="Genomic_DNA"/>
</dbReference>
<protein>
    <recommendedName>
        <fullName evidence="4">Dnase1 protein</fullName>
    </recommendedName>
</protein>